<organism evidence="1 2">
    <name type="scientific">Melastoma candidum</name>
    <dbReference type="NCBI Taxonomy" id="119954"/>
    <lineage>
        <taxon>Eukaryota</taxon>
        <taxon>Viridiplantae</taxon>
        <taxon>Streptophyta</taxon>
        <taxon>Embryophyta</taxon>
        <taxon>Tracheophyta</taxon>
        <taxon>Spermatophyta</taxon>
        <taxon>Magnoliopsida</taxon>
        <taxon>eudicotyledons</taxon>
        <taxon>Gunneridae</taxon>
        <taxon>Pentapetalae</taxon>
        <taxon>rosids</taxon>
        <taxon>malvids</taxon>
        <taxon>Myrtales</taxon>
        <taxon>Melastomataceae</taxon>
        <taxon>Melastomatoideae</taxon>
        <taxon>Melastomateae</taxon>
        <taxon>Melastoma</taxon>
    </lineage>
</organism>
<evidence type="ECO:0000313" key="1">
    <source>
        <dbReference type="EMBL" id="KAI4302781.1"/>
    </source>
</evidence>
<evidence type="ECO:0000313" key="2">
    <source>
        <dbReference type="Proteomes" id="UP001057402"/>
    </source>
</evidence>
<name>A0ACB9L0J0_9MYRT</name>
<dbReference type="EMBL" id="CM042891">
    <property type="protein sequence ID" value="KAI4302781.1"/>
    <property type="molecule type" value="Genomic_DNA"/>
</dbReference>
<accession>A0ACB9L0J0</accession>
<gene>
    <name evidence="1" type="ORF">MLD38_038489</name>
</gene>
<comment type="caution">
    <text evidence="1">The sequence shown here is derived from an EMBL/GenBank/DDBJ whole genome shotgun (WGS) entry which is preliminary data.</text>
</comment>
<keyword evidence="2" id="KW-1185">Reference proteome</keyword>
<reference evidence="2" key="1">
    <citation type="journal article" date="2023" name="Front. Plant Sci.">
        <title>Chromosomal-level genome assembly of Melastoma candidum provides insights into trichome evolution.</title>
        <authorList>
            <person name="Zhong Y."/>
            <person name="Wu W."/>
            <person name="Sun C."/>
            <person name="Zou P."/>
            <person name="Liu Y."/>
            <person name="Dai S."/>
            <person name="Zhou R."/>
        </authorList>
    </citation>
    <scope>NUCLEOTIDE SEQUENCE [LARGE SCALE GENOMIC DNA]</scope>
</reference>
<sequence>MDNFFCWLLSFLLLCCVFCILGYQLICLTDLETDNINPYETAARVNQVIVPEFIVHGVLCSSYLFSGHWFLFLLSLPYLYYNYRLYSRNGHTIYVAEIYTDLNKEKKRRQHKFHYLVSMMTISIFGIIWRNIDNI</sequence>
<dbReference type="Proteomes" id="UP001057402">
    <property type="component" value="Chromosome 12"/>
</dbReference>
<proteinExistence type="predicted"/>
<protein>
    <submittedName>
        <fullName evidence="1">Uncharacterized protein</fullName>
    </submittedName>
</protein>